<dbReference type="EMBL" id="AZGZ01000005">
    <property type="protein sequence ID" value="KZZ95156.1"/>
    <property type="molecule type" value="Genomic_DNA"/>
</dbReference>
<evidence type="ECO:0000256" key="2">
    <source>
        <dbReference type="ARBA" id="ARBA00022741"/>
    </source>
</evidence>
<dbReference type="PANTHER" id="PTHR45644">
    <property type="entry name" value="AAA ATPASE, PUTATIVE (AFU_ORTHOLOGUE AFUA_2G12920)-RELATED-RELATED"/>
    <property type="match status" value="1"/>
</dbReference>
<comment type="subcellular location">
    <subcellularLocation>
        <location evidence="1">Mitochondrion outer membrane</location>
        <topology evidence="1">Single-pass membrane protein</topology>
    </subcellularLocation>
</comment>
<dbReference type="AlphaFoldDB" id="A0A168BDE3"/>
<dbReference type="GO" id="GO:0005741">
    <property type="term" value="C:mitochondrial outer membrane"/>
    <property type="evidence" value="ECO:0007669"/>
    <property type="project" value="UniProtKB-SubCell"/>
</dbReference>
<sequence>MQCRLLSGSVHPVNRAAAALSTTLPRLPYAYAPARIQGHIRVAAHRSNNRTSVRPFLTSAPGFSSSNTSPSPSSRWAPVARPEPNGDHSANDGADGDKDLTSDINGENKTAGNILRPTYKDALDPDFRPYGSASRRALRGRRKLSYNVRVNAQNPDDEGDGEGPWVTGSDGAAGVSSSGRFIPLSKRDVPEFAQIPAWFYDRNILSPEKLRQDTDKAQISIKQTPTEDNGSTEPIPQSRYSMHHALYAELHAMLSASLRLQPQPGVTDASKAMSNLTLQYPGENGTVFLDRVVRKLALDQDANLLTLNADDIAEIFNHIIAARASNKRSEFNKMSDLSPDETPVMGLPWLGYCVYRPDSNASTESNTNQTEEEEAEDMEDGEAEAGEDAMEVTPGSKSNLPNFLRILPLFKSGNSGTSGMGSGPFSGASFFSPDKNGQDTNPTMSIVISRLIDAARKFDVPKQPTNNEAGSTEAVKPSKHGRNLIIQIQNYDEIAETMEGRLFLTTLERRIHSRRSSGERVVLIPTTSPKISDETLGTGKAYSRNIEQGIHISCWPHERGYRRTAVVLPDMPKTEVDKIFTEDERIRTREINFRHIRSQMIASLPTLAIDDQVLSDPNMGLNDDFLKKLRISDGFWAYRRIHKVVGIALGLYVQRGANAKIESGDIRKALEICEQGDAFKDEWLSARVKSASSSLTSVPIEKMDTEEGRKTALEQAEKQRRLRLKELHKKCNTHEQKLLGGVVDAKSIRTTFSDVHVPVETKDTLRTLTSLSLIRPDAFTYGVLATDKIPGCLLYGPPGTGKTMLAKAVAKQSGATVLEVSGSDVYDMYVGEGEKNVRAIFTLAKKLSPCIVFIDEADAIFGMRTTGTNGGVHRELINQFLREWDGMEDMSAFIMVATNRPFDLDDAVLRRLPRRLLVDLPTEQDRKEILSIHLKDEQLAESVDLADLAKRTPFYSGSDLKNLCVAAALTCVKEEMDLVQGSSDNSAAQPSATSTATVSDGDSSSKSETELKSEASSKYPARRTLKPEHFEKAMEEISASISEDMSSLTAIKKFDEKYGDKRSQRKKTRSWGFAVSEEEKKDSARVRT</sequence>
<dbReference type="Gene3D" id="3.40.50.300">
    <property type="entry name" value="P-loop containing nucleotide triphosphate hydrolases"/>
    <property type="match status" value="1"/>
</dbReference>
<feature type="compositionally biased region" description="Basic and acidic residues" evidence="5">
    <location>
        <begin position="1003"/>
        <end position="1015"/>
    </location>
</feature>
<feature type="compositionally biased region" description="Basic and acidic residues" evidence="5">
    <location>
        <begin position="1077"/>
        <end position="1088"/>
    </location>
</feature>
<feature type="region of interest" description="Disordered" evidence="5">
    <location>
        <begin position="1057"/>
        <end position="1088"/>
    </location>
</feature>
<evidence type="ECO:0000256" key="3">
    <source>
        <dbReference type="ARBA" id="ARBA00022787"/>
    </source>
</evidence>
<evidence type="ECO:0000313" key="8">
    <source>
        <dbReference type="Proteomes" id="UP000242877"/>
    </source>
</evidence>
<dbReference type="Proteomes" id="UP000242877">
    <property type="component" value="Unassembled WGS sequence"/>
</dbReference>
<keyword evidence="3" id="KW-0496">Mitochondrion</keyword>
<dbReference type="InterPro" id="IPR041569">
    <property type="entry name" value="AAA_lid_3"/>
</dbReference>
<dbReference type="InterPro" id="IPR051701">
    <property type="entry name" value="Mito_OM_Translocase_MSP1"/>
</dbReference>
<keyword evidence="8" id="KW-1185">Reference proteome</keyword>
<keyword evidence="4" id="KW-0067">ATP-binding</keyword>
<feature type="compositionally biased region" description="Basic and acidic residues" evidence="5">
    <location>
        <begin position="118"/>
        <end position="127"/>
    </location>
</feature>
<dbReference type="SUPFAM" id="SSF52540">
    <property type="entry name" value="P-loop containing nucleoside triphosphate hydrolases"/>
    <property type="match status" value="1"/>
</dbReference>
<dbReference type="Pfam" id="PF17862">
    <property type="entry name" value="AAA_lid_3"/>
    <property type="match status" value="1"/>
</dbReference>
<feature type="region of interest" description="Disordered" evidence="5">
    <location>
        <begin position="360"/>
        <end position="397"/>
    </location>
</feature>
<dbReference type="Gene3D" id="1.10.8.60">
    <property type="match status" value="1"/>
</dbReference>
<keyword evidence="2" id="KW-0547">Nucleotide-binding</keyword>
<gene>
    <name evidence="7" type="ORF">AAP_01644</name>
</gene>
<feature type="compositionally biased region" description="Low complexity" evidence="5">
    <location>
        <begin position="986"/>
        <end position="999"/>
    </location>
</feature>
<dbReference type="SMART" id="SM00382">
    <property type="entry name" value="AAA"/>
    <property type="match status" value="1"/>
</dbReference>
<feature type="region of interest" description="Disordered" evidence="5">
    <location>
        <begin position="53"/>
        <end position="138"/>
    </location>
</feature>
<dbReference type="PANTHER" id="PTHR45644:SF56">
    <property type="entry name" value="AAA ATPASE, PUTATIVE (AFU_ORTHOLOGUE AFUA_2G12920)-RELATED"/>
    <property type="match status" value="1"/>
</dbReference>
<dbReference type="InterPro" id="IPR056027">
    <property type="entry name" value="DUF7608"/>
</dbReference>
<dbReference type="OrthoDB" id="39734at2759"/>
<feature type="compositionally biased region" description="Polar residues" evidence="5">
    <location>
        <begin position="102"/>
        <end position="111"/>
    </location>
</feature>
<feature type="compositionally biased region" description="Acidic residues" evidence="5">
    <location>
        <begin position="370"/>
        <end position="390"/>
    </location>
</feature>
<dbReference type="VEuPathDB" id="FungiDB:AAP_01644"/>
<dbReference type="InterPro" id="IPR027417">
    <property type="entry name" value="P-loop_NTPase"/>
</dbReference>
<evidence type="ECO:0000313" key="7">
    <source>
        <dbReference type="EMBL" id="KZZ95156.1"/>
    </source>
</evidence>
<keyword evidence="3" id="KW-0472">Membrane</keyword>
<accession>A0A168BDE3</accession>
<dbReference type="InterPro" id="IPR003959">
    <property type="entry name" value="ATPase_AAA_core"/>
</dbReference>
<feature type="region of interest" description="Disordered" evidence="5">
    <location>
        <begin position="982"/>
        <end position="1031"/>
    </location>
</feature>
<evidence type="ECO:0000256" key="5">
    <source>
        <dbReference type="SAM" id="MobiDB-lite"/>
    </source>
</evidence>
<proteinExistence type="predicted"/>
<dbReference type="GO" id="GO:0016887">
    <property type="term" value="F:ATP hydrolysis activity"/>
    <property type="evidence" value="ECO:0007669"/>
    <property type="project" value="InterPro"/>
</dbReference>
<protein>
    <submittedName>
        <fullName evidence="7">ATPase, AAA-type, core</fullName>
    </submittedName>
</protein>
<dbReference type="InterPro" id="IPR003593">
    <property type="entry name" value="AAA+_ATPase"/>
</dbReference>
<feature type="domain" description="AAA+ ATPase" evidence="6">
    <location>
        <begin position="788"/>
        <end position="922"/>
    </location>
</feature>
<comment type="caution">
    <text evidence="7">The sequence shown here is derived from an EMBL/GenBank/DDBJ whole genome shotgun (WGS) entry which is preliminary data.</text>
</comment>
<organism evidence="7 8">
    <name type="scientific">Ascosphaera apis ARSEF 7405</name>
    <dbReference type="NCBI Taxonomy" id="392613"/>
    <lineage>
        <taxon>Eukaryota</taxon>
        <taxon>Fungi</taxon>
        <taxon>Dikarya</taxon>
        <taxon>Ascomycota</taxon>
        <taxon>Pezizomycotina</taxon>
        <taxon>Eurotiomycetes</taxon>
        <taxon>Eurotiomycetidae</taxon>
        <taxon>Onygenales</taxon>
        <taxon>Ascosphaeraceae</taxon>
        <taxon>Ascosphaera</taxon>
    </lineage>
</organism>
<dbReference type="GO" id="GO:0005524">
    <property type="term" value="F:ATP binding"/>
    <property type="evidence" value="ECO:0007669"/>
    <property type="project" value="UniProtKB-KW"/>
</dbReference>
<dbReference type="Pfam" id="PF24581">
    <property type="entry name" value="DUF7608"/>
    <property type="match status" value="1"/>
</dbReference>
<feature type="compositionally biased region" description="Basic and acidic residues" evidence="5">
    <location>
        <begin position="84"/>
        <end position="101"/>
    </location>
</feature>
<reference evidence="7 8" key="1">
    <citation type="journal article" date="2016" name="Genome Biol. Evol.">
        <title>Divergent and convergent evolution of fungal pathogenicity.</title>
        <authorList>
            <person name="Shang Y."/>
            <person name="Xiao G."/>
            <person name="Zheng P."/>
            <person name="Cen K."/>
            <person name="Zhan S."/>
            <person name="Wang C."/>
        </authorList>
    </citation>
    <scope>NUCLEOTIDE SEQUENCE [LARGE SCALE GENOMIC DNA]</scope>
    <source>
        <strain evidence="7 8">ARSEF 7405</strain>
    </source>
</reference>
<evidence type="ECO:0000259" key="6">
    <source>
        <dbReference type="SMART" id="SM00382"/>
    </source>
</evidence>
<evidence type="ECO:0000256" key="4">
    <source>
        <dbReference type="ARBA" id="ARBA00022840"/>
    </source>
</evidence>
<keyword evidence="3" id="KW-1000">Mitochondrion outer membrane</keyword>
<feature type="compositionally biased region" description="Polar residues" evidence="5">
    <location>
        <begin position="360"/>
        <end position="369"/>
    </location>
</feature>
<name>A0A168BDE3_9EURO</name>
<evidence type="ECO:0000256" key="1">
    <source>
        <dbReference type="ARBA" id="ARBA00004572"/>
    </source>
</evidence>
<dbReference type="Pfam" id="PF00004">
    <property type="entry name" value="AAA"/>
    <property type="match status" value="1"/>
</dbReference>
<feature type="compositionally biased region" description="Low complexity" evidence="5">
    <location>
        <begin position="59"/>
        <end position="74"/>
    </location>
</feature>